<sequence>MESTNPIDCVTGQIELTNDLCNIVNSLVEIIDTVYPNIVQNYTNLNRLFERAILAIKNVILSNLDSARLCNKTRMKVKQVSYNVIEGKIMSGKEKGKT</sequence>
<reference evidence="1" key="1">
    <citation type="submission" date="2013-04" db="EMBL/GenBank/DDBJ databases">
        <authorList>
            <person name="Qu J."/>
            <person name="Murali S.C."/>
            <person name="Bandaranaike D."/>
            <person name="Bellair M."/>
            <person name="Blankenburg K."/>
            <person name="Chao H."/>
            <person name="Dinh H."/>
            <person name="Doddapaneni H."/>
            <person name="Downs B."/>
            <person name="Dugan-Rocha S."/>
            <person name="Elkadiri S."/>
            <person name="Gnanaolivu R.D."/>
            <person name="Hernandez B."/>
            <person name="Javaid M."/>
            <person name="Jayaseelan J.C."/>
            <person name="Lee S."/>
            <person name="Li M."/>
            <person name="Ming W."/>
            <person name="Munidasa M."/>
            <person name="Muniz J."/>
            <person name="Nguyen L."/>
            <person name="Ongeri F."/>
            <person name="Osuji N."/>
            <person name="Pu L.-L."/>
            <person name="Puazo M."/>
            <person name="Qu C."/>
            <person name="Quiroz J."/>
            <person name="Raj R."/>
            <person name="Weissenberger G."/>
            <person name="Xin Y."/>
            <person name="Zou X."/>
            <person name="Han Y."/>
            <person name="Richards S."/>
            <person name="Worley K."/>
            <person name="Muzny D."/>
            <person name="Gibbs R."/>
        </authorList>
    </citation>
    <scope>NUCLEOTIDE SEQUENCE</scope>
    <source>
        <strain evidence="1">Sampled in the wild</strain>
    </source>
</reference>
<proteinExistence type="predicted"/>
<dbReference type="Proteomes" id="UP000792457">
    <property type="component" value="Unassembled WGS sequence"/>
</dbReference>
<reference evidence="1" key="2">
    <citation type="submission" date="2017-10" db="EMBL/GenBank/DDBJ databases">
        <title>Ladona fulva Genome sequencing and assembly.</title>
        <authorList>
            <person name="Murali S."/>
            <person name="Richards S."/>
            <person name="Bandaranaike D."/>
            <person name="Bellair M."/>
            <person name="Blankenburg K."/>
            <person name="Chao H."/>
            <person name="Dinh H."/>
            <person name="Doddapaneni H."/>
            <person name="Dugan-Rocha S."/>
            <person name="Elkadiri S."/>
            <person name="Gnanaolivu R."/>
            <person name="Hernandez B."/>
            <person name="Skinner E."/>
            <person name="Javaid M."/>
            <person name="Lee S."/>
            <person name="Li M."/>
            <person name="Ming W."/>
            <person name="Munidasa M."/>
            <person name="Muniz J."/>
            <person name="Nguyen L."/>
            <person name="Hughes D."/>
            <person name="Osuji N."/>
            <person name="Pu L.-L."/>
            <person name="Puazo M."/>
            <person name="Qu C."/>
            <person name="Quiroz J."/>
            <person name="Raj R."/>
            <person name="Weissenberger G."/>
            <person name="Xin Y."/>
            <person name="Zou X."/>
            <person name="Han Y."/>
            <person name="Worley K."/>
            <person name="Muzny D."/>
            <person name="Gibbs R."/>
        </authorList>
    </citation>
    <scope>NUCLEOTIDE SEQUENCE</scope>
    <source>
        <strain evidence="1">Sampled in the wild</strain>
    </source>
</reference>
<evidence type="ECO:0000313" key="1">
    <source>
        <dbReference type="EMBL" id="KAG8227466.1"/>
    </source>
</evidence>
<evidence type="ECO:0000313" key="2">
    <source>
        <dbReference type="Proteomes" id="UP000792457"/>
    </source>
</evidence>
<name>A0A8K0NZ64_LADFU</name>
<dbReference type="EMBL" id="KZ308324">
    <property type="protein sequence ID" value="KAG8227466.1"/>
    <property type="molecule type" value="Genomic_DNA"/>
</dbReference>
<accession>A0A8K0NZ64</accession>
<protein>
    <submittedName>
        <fullName evidence="1">Uncharacterized protein</fullName>
    </submittedName>
</protein>
<feature type="non-terminal residue" evidence="1">
    <location>
        <position position="98"/>
    </location>
</feature>
<keyword evidence="2" id="KW-1185">Reference proteome</keyword>
<gene>
    <name evidence="1" type="ORF">J437_LFUL011632</name>
</gene>
<dbReference type="OrthoDB" id="272985at2759"/>
<dbReference type="AlphaFoldDB" id="A0A8K0NZ64"/>
<organism evidence="1 2">
    <name type="scientific">Ladona fulva</name>
    <name type="common">Scarce chaser dragonfly</name>
    <name type="synonym">Libellula fulva</name>
    <dbReference type="NCBI Taxonomy" id="123851"/>
    <lineage>
        <taxon>Eukaryota</taxon>
        <taxon>Metazoa</taxon>
        <taxon>Ecdysozoa</taxon>
        <taxon>Arthropoda</taxon>
        <taxon>Hexapoda</taxon>
        <taxon>Insecta</taxon>
        <taxon>Pterygota</taxon>
        <taxon>Palaeoptera</taxon>
        <taxon>Odonata</taxon>
        <taxon>Epiprocta</taxon>
        <taxon>Anisoptera</taxon>
        <taxon>Libelluloidea</taxon>
        <taxon>Libellulidae</taxon>
        <taxon>Ladona</taxon>
    </lineage>
</organism>
<comment type="caution">
    <text evidence="1">The sequence shown here is derived from an EMBL/GenBank/DDBJ whole genome shotgun (WGS) entry which is preliminary data.</text>
</comment>